<evidence type="ECO:0000256" key="1">
    <source>
        <dbReference type="ARBA" id="ARBA00006962"/>
    </source>
</evidence>
<comment type="similarity">
    <text evidence="1">Belongs to the glycosyltransferase 28 family.</text>
</comment>
<dbReference type="KEGG" id="msz:MSSIH_0370"/>
<evidence type="ECO:0000313" key="3">
    <source>
        <dbReference type="EMBL" id="AKB31060.1"/>
    </source>
</evidence>
<reference evidence="3 4" key="1">
    <citation type="submission" date="2014-07" db="EMBL/GenBank/DDBJ databases">
        <title>Methanogenic archaea and the global carbon cycle.</title>
        <authorList>
            <person name="Henriksen J.R."/>
            <person name="Luke J."/>
            <person name="Reinhart S."/>
            <person name="Benedict M.N."/>
            <person name="Youngblut N.D."/>
            <person name="Metcalf M.E."/>
            <person name="Whitaker R.J."/>
            <person name="Metcalf W.W."/>
        </authorList>
    </citation>
    <scope>NUCLEOTIDE SEQUENCE [LARGE SCALE GENOMIC DNA]</scope>
    <source>
        <strain evidence="3 4">HI350</strain>
    </source>
</reference>
<dbReference type="PANTHER" id="PTHR21015">
    <property type="entry name" value="UDP-N-ACETYLGLUCOSAMINE--N-ACETYLMURAMYL-(PENTAPEPTIDE) PYROPHOSPHORYL-UNDECAPRENOL N-ACETYLGLUCOSAMINE TRANSFERASE 1"/>
    <property type="match status" value="1"/>
</dbReference>
<proteinExistence type="inferred from homology"/>
<dbReference type="RefSeq" id="WP_148704750.1">
    <property type="nucleotide sequence ID" value="NZ_CP009507.1"/>
</dbReference>
<dbReference type="SUPFAM" id="SSF53756">
    <property type="entry name" value="UDP-Glycosyltransferase/glycogen phosphorylase"/>
    <property type="match status" value="1"/>
</dbReference>
<organism evidence="3 4">
    <name type="scientific">Methanosarcina siciliae HI350</name>
    <dbReference type="NCBI Taxonomy" id="1434119"/>
    <lineage>
        <taxon>Archaea</taxon>
        <taxon>Methanobacteriati</taxon>
        <taxon>Methanobacteriota</taxon>
        <taxon>Stenosarchaea group</taxon>
        <taxon>Methanomicrobia</taxon>
        <taxon>Methanosarcinales</taxon>
        <taxon>Methanosarcinaceae</taxon>
        <taxon>Methanosarcina</taxon>
    </lineage>
</organism>
<protein>
    <submittedName>
        <fullName evidence="3">Glycosyltransferase</fullName>
    </submittedName>
</protein>
<dbReference type="AlphaFoldDB" id="A0A0E3PAH0"/>
<accession>A0A0E3PAH0</accession>
<evidence type="ECO:0000313" key="4">
    <source>
        <dbReference type="Proteomes" id="UP000033092"/>
    </source>
</evidence>
<gene>
    <name evidence="3" type="ORF">MSSIH_0370</name>
</gene>
<dbReference type="Pfam" id="PF04101">
    <property type="entry name" value="Glyco_tran_28_C"/>
    <property type="match status" value="1"/>
</dbReference>
<dbReference type="InterPro" id="IPR007235">
    <property type="entry name" value="Glyco_trans_28_C"/>
</dbReference>
<dbReference type="GeneID" id="41604329"/>
<dbReference type="Pfam" id="PF13528">
    <property type="entry name" value="Glyco_trans_1_3"/>
    <property type="match status" value="1"/>
</dbReference>
<evidence type="ECO:0000259" key="2">
    <source>
        <dbReference type="Pfam" id="PF04101"/>
    </source>
</evidence>
<feature type="domain" description="Glycosyl transferase family 28 C-terminal" evidence="2">
    <location>
        <begin position="257"/>
        <end position="348"/>
    </location>
</feature>
<dbReference type="CDD" id="cd03785">
    <property type="entry name" value="GT28_MurG"/>
    <property type="match status" value="1"/>
</dbReference>
<dbReference type="Proteomes" id="UP000033092">
    <property type="component" value="Chromosome"/>
</dbReference>
<dbReference type="HOGENOM" id="CLU_060247_0_0_2"/>
<dbReference type="Gene3D" id="3.40.50.2000">
    <property type="entry name" value="Glycogen Phosphorylase B"/>
    <property type="match status" value="2"/>
</dbReference>
<dbReference type="EMBL" id="CP009507">
    <property type="protein sequence ID" value="AKB31060.1"/>
    <property type="molecule type" value="Genomic_DNA"/>
</dbReference>
<dbReference type="PANTHER" id="PTHR21015:SF22">
    <property type="entry name" value="GLYCOSYLTRANSFERASE"/>
    <property type="match status" value="1"/>
</dbReference>
<sequence length="379" mass="41997">MKIMIFICGEGLGHTSRCLALGKELLAAGHEIKFGAYGYSKDLIEKTGYTTQEIPSEIKLVGKAGGLDLTGSIEATLKSAQLLGGPKVLKLLRDFKPDVVVSDSYYLGTLAAMVLKLPVYLIINQSNMEEFFKNRGVPVRIIGKLTKKFYKEVFEKTDKIIIPDYPLPYTVCRKNLNFTPGLREKLFYSGPLVREKYEDIDSIPLEKPHVVSLVGGFGYREPIFRKVLTTAMLDPGINYTLISGPSLAPSKLGKIPKNVQILSFVEDTYPYIKSSDAVIAPGGHSTIMEALSFGVPILSFPDEGHSEQESNAAVVEEEGYGRRLSYSTPPEVILECIREVLEDEAYRNKVERLQRLSGELDGPKAIRKLLEKEIGKKAS</sequence>
<dbReference type="GO" id="GO:0016758">
    <property type="term" value="F:hexosyltransferase activity"/>
    <property type="evidence" value="ECO:0007669"/>
    <property type="project" value="InterPro"/>
</dbReference>
<keyword evidence="3" id="KW-0808">Transferase</keyword>
<name>A0A0E3PAH0_9EURY</name>
<dbReference type="PATRIC" id="fig|1434119.4.peg.467"/>